<gene>
    <name evidence="8" type="ORF">GNF76_19255</name>
</gene>
<dbReference type="InterPro" id="IPR003468">
    <property type="entry name" value="Cyt_c_oxidase_monohaem-su/FixO"/>
</dbReference>
<dbReference type="GO" id="GO:0009055">
    <property type="term" value="F:electron transfer activity"/>
    <property type="evidence" value="ECO:0007669"/>
    <property type="project" value="InterPro"/>
</dbReference>
<protein>
    <submittedName>
        <fullName evidence="8">C-type cytochrome</fullName>
    </submittedName>
</protein>
<dbReference type="PANTHER" id="PTHR33751">
    <property type="entry name" value="CBB3-TYPE CYTOCHROME C OXIDASE SUBUNIT FIXP"/>
    <property type="match status" value="1"/>
</dbReference>
<evidence type="ECO:0000256" key="3">
    <source>
        <dbReference type="ARBA" id="ARBA00023004"/>
    </source>
</evidence>
<accession>A0A6I3W8H2</accession>
<keyword evidence="2 4" id="KW-0479">Metal-binding</keyword>
<evidence type="ECO:0000313" key="9">
    <source>
        <dbReference type="Proteomes" id="UP000438196"/>
    </source>
</evidence>
<dbReference type="Proteomes" id="UP000438196">
    <property type="component" value="Unassembled WGS sequence"/>
</dbReference>
<feature type="region of interest" description="Disordered" evidence="5">
    <location>
        <begin position="178"/>
        <end position="199"/>
    </location>
</feature>
<feature type="domain" description="Cytochrome c" evidence="7">
    <location>
        <begin position="57"/>
        <end position="172"/>
    </location>
</feature>
<dbReference type="Pfam" id="PF13442">
    <property type="entry name" value="Cytochrome_CBB3"/>
    <property type="match status" value="2"/>
</dbReference>
<feature type="transmembrane region" description="Helical" evidence="6">
    <location>
        <begin position="12"/>
        <end position="35"/>
    </location>
</feature>
<dbReference type="InterPro" id="IPR050597">
    <property type="entry name" value="Cytochrome_c_Oxidase_Subunit"/>
</dbReference>
<name>A0A6I3W8H2_9PSED</name>
<evidence type="ECO:0000256" key="6">
    <source>
        <dbReference type="SAM" id="Phobius"/>
    </source>
</evidence>
<evidence type="ECO:0000313" key="8">
    <source>
        <dbReference type="EMBL" id="MUF06497.1"/>
    </source>
</evidence>
<keyword evidence="6" id="KW-0472">Membrane</keyword>
<keyword evidence="9" id="KW-1185">Reference proteome</keyword>
<keyword evidence="1 4" id="KW-0349">Heme</keyword>
<keyword evidence="6" id="KW-0812">Transmembrane</keyword>
<dbReference type="Gene3D" id="1.10.760.10">
    <property type="entry name" value="Cytochrome c-like domain"/>
    <property type="match status" value="3"/>
</dbReference>
<keyword evidence="3 4" id="KW-0408">Iron</keyword>
<proteinExistence type="predicted"/>
<dbReference type="SUPFAM" id="SSF46626">
    <property type="entry name" value="Cytochrome c"/>
    <property type="match status" value="3"/>
</dbReference>
<evidence type="ECO:0000256" key="1">
    <source>
        <dbReference type="ARBA" id="ARBA00022617"/>
    </source>
</evidence>
<dbReference type="OrthoDB" id="9805440at2"/>
<organism evidence="8 9">
    <name type="scientific">Pseudomonas spelaei</name>
    <dbReference type="NCBI Taxonomy" id="1055469"/>
    <lineage>
        <taxon>Bacteria</taxon>
        <taxon>Pseudomonadati</taxon>
        <taxon>Pseudomonadota</taxon>
        <taxon>Gammaproteobacteria</taxon>
        <taxon>Pseudomonadales</taxon>
        <taxon>Pseudomonadaceae</taxon>
        <taxon>Pseudomonas</taxon>
    </lineage>
</organism>
<dbReference type="PANTHER" id="PTHR33751:SF1">
    <property type="entry name" value="CBB3-TYPE CYTOCHROME C OXIDASE SUBUNIT FIXP"/>
    <property type="match status" value="1"/>
</dbReference>
<dbReference type="InterPro" id="IPR036909">
    <property type="entry name" value="Cyt_c-like_dom_sf"/>
</dbReference>
<reference evidence="8 9" key="1">
    <citation type="submission" date="2019-11" db="EMBL/GenBank/DDBJ databases">
        <title>Pseudomonas karstica sp. nov. and Pseudomonas spelaei sp. nov. from karst caves.</title>
        <authorList>
            <person name="Zeman M."/>
        </authorList>
    </citation>
    <scope>NUCLEOTIDE SEQUENCE [LARGE SCALE GENOMIC DNA]</scope>
    <source>
        <strain evidence="8 9">CCM 7893</strain>
    </source>
</reference>
<comment type="caution">
    <text evidence="8">The sequence shown here is derived from an EMBL/GenBank/DDBJ whole genome shotgun (WGS) entry which is preliminary data.</text>
</comment>
<dbReference type="GO" id="GO:0046872">
    <property type="term" value="F:metal ion binding"/>
    <property type="evidence" value="ECO:0007669"/>
    <property type="project" value="UniProtKB-KW"/>
</dbReference>
<evidence type="ECO:0000259" key="7">
    <source>
        <dbReference type="PROSITE" id="PS51007"/>
    </source>
</evidence>
<dbReference type="InterPro" id="IPR009056">
    <property type="entry name" value="Cyt_c-like_dom"/>
</dbReference>
<evidence type="ECO:0000256" key="5">
    <source>
        <dbReference type="SAM" id="MobiDB-lite"/>
    </source>
</evidence>
<dbReference type="PROSITE" id="PS51007">
    <property type="entry name" value="CYTC"/>
    <property type="match status" value="3"/>
</dbReference>
<dbReference type="GO" id="GO:0020037">
    <property type="term" value="F:heme binding"/>
    <property type="evidence" value="ECO:0007669"/>
    <property type="project" value="InterPro"/>
</dbReference>
<evidence type="ECO:0000256" key="4">
    <source>
        <dbReference type="PROSITE-ProRule" id="PRU00433"/>
    </source>
</evidence>
<feature type="domain" description="Cytochrome c" evidence="7">
    <location>
        <begin position="245"/>
        <end position="328"/>
    </location>
</feature>
<dbReference type="AlphaFoldDB" id="A0A6I3W8H2"/>
<feature type="domain" description="Cytochrome c" evidence="7">
    <location>
        <begin position="338"/>
        <end position="422"/>
    </location>
</feature>
<sequence>MQRIVKHRLFNSAYLIIFVAGIGFFILSFMLLGILPGKELQKSIDARAPANMRDYTAQEERGRAVYGREGCGYCHTQQVRFVEQDVARWGAPTEAWETKYDYPQLWGTRRIGPDLARETGVRTNDWQLTHLFNPRYVVSDSVMPGYPWLFEGGADKPTSDALALTAYLQSLGRARKVSGYDDPSAAEPPMPDAPAADAGDAHGSIMVKEMAASLNARQNPIAATPQLDGVVPGLTMPTNESDRAIALRQGAAAFALNCASCHGSEGAGNGPAAPSLLPRPANLRDAAFTTERLADVLWNGRPATSMPAWRDLDSATLAALALYVQSLHVPEAVPVPPADVMLGKSLFDANCASCHGANGKGDGPASRGLSPRPTNFQIKQGNTTYLQEILRNGVPGTAMPPWDSMLSDGQRTAIVAYLRTLYQPSKKE</sequence>
<dbReference type="Pfam" id="PF02433">
    <property type="entry name" value="FixO"/>
    <property type="match status" value="1"/>
</dbReference>
<dbReference type="RefSeq" id="WP_155584716.1">
    <property type="nucleotide sequence ID" value="NZ_JBHSTH010000009.1"/>
</dbReference>
<keyword evidence="6" id="KW-1133">Transmembrane helix</keyword>
<dbReference type="EMBL" id="WNNK01000017">
    <property type="protein sequence ID" value="MUF06497.1"/>
    <property type="molecule type" value="Genomic_DNA"/>
</dbReference>
<evidence type="ECO:0000256" key="2">
    <source>
        <dbReference type="ARBA" id="ARBA00022723"/>
    </source>
</evidence>